<reference evidence="7 8" key="1">
    <citation type="submission" date="2020-05" db="EMBL/GenBank/DDBJ databases">
        <title>Draft genome sequence of Desulfovibrio sp. strain HN2T.</title>
        <authorList>
            <person name="Ueno A."/>
            <person name="Tamazawa S."/>
            <person name="Tamamura S."/>
            <person name="Murakami T."/>
            <person name="Kiyama T."/>
            <person name="Inomata H."/>
            <person name="Amano Y."/>
            <person name="Miyakawa K."/>
            <person name="Tamaki H."/>
            <person name="Naganuma T."/>
            <person name="Kaneko K."/>
        </authorList>
    </citation>
    <scope>NUCLEOTIDE SEQUENCE [LARGE SCALE GENOMIC DNA]</scope>
    <source>
        <strain evidence="7 8">HN2</strain>
    </source>
</reference>
<evidence type="ECO:0000256" key="3">
    <source>
        <dbReference type="ARBA" id="ARBA00023125"/>
    </source>
</evidence>
<evidence type="ECO:0000313" key="8">
    <source>
        <dbReference type="Proteomes" id="UP000503840"/>
    </source>
</evidence>
<evidence type="ECO:0000256" key="2">
    <source>
        <dbReference type="ARBA" id="ARBA00023015"/>
    </source>
</evidence>
<evidence type="ECO:0000256" key="1">
    <source>
        <dbReference type="ARBA" id="ARBA00022491"/>
    </source>
</evidence>
<dbReference type="InterPro" id="IPR028082">
    <property type="entry name" value="Peripla_BP_I"/>
</dbReference>
<dbReference type="InterPro" id="IPR000843">
    <property type="entry name" value="HTH_LacI"/>
</dbReference>
<keyword evidence="8" id="KW-1185">Reference proteome</keyword>
<dbReference type="PANTHER" id="PTHR30146:SF145">
    <property type="entry name" value="RIBOSE OPERON REPRESSOR"/>
    <property type="match status" value="1"/>
</dbReference>
<dbReference type="CDD" id="cd06275">
    <property type="entry name" value="PBP1_PurR"/>
    <property type="match status" value="1"/>
</dbReference>
<dbReference type="GO" id="GO:0003700">
    <property type="term" value="F:DNA-binding transcription factor activity"/>
    <property type="evidence" value="ECO:0007669"/>
    <property type="project" value="TreeGrafter"/>
</dbReference>
<dbReference type="CDD" id="cd01392">
    <property type="entry name" value="HTH_LacI"/>
    <property type="match status" value="1"/>
</dbReference>
<accession>A0A7J0BP65</accession>
<keyword evidence="2" id="KW-0805">Transcription regulation</keyword>
<dbReference type="PROSITE" id="PS00356">
    <property type="entry name" value="HTH_LACI_1"/>
    <property type="match status" value="1"/>
</dbReference>
<dbReference type="Proteomes" id="UP000503840">
    <property type="component" value="Unassembled WGS sequence"/>
</dbReference>
<evidence type="ECO:0000256" key="5">
    <source>
        <dbReference type="ARBA" id="ARBA00044140"/>
    </source>
</evidence>
<dbReference type="InterPro" id="IPR057343">
    <property type="entry name" value="PurR_sensor_dom"/>
</dbReference>
<comment type="caution">
    <text evidence="7">The sequence shown here is derived from an EMBL/GenBank/DDBJ whole genome shotgun (WGS) entry which is preliminary data.</text>
</comment>
<keyword evidence="1" id="KW-0678">Repressor</keyword>
<evidence type="ECO:0000259" key="6">
    <source>
        <dbReference type="PROSITE" id="PS50932"/>
    </source>
</evidence>
<dbReference type="PRINTS" id="PR00036">
    <property type="entry name" value="HTHLACI"/>
</dbReference>
<dbReference type="SMART" id="SM00354">
    <property type="entry name" value="HTH_LACI"/>
    <property type="match status" value="1"/>
</dbReference>
<dbReference type="Pfam" id="PF13377">
    <property type="entry name" value="Peripla_BP_3"/>
    <property type="match status" value="1"/>
</dbReference>
<dbReference type="SUPFAM" id="SSF47413">
    <property type="entry name" value="lambda repressor-like DNA-binding domains"/>
    <property type="match status" value="1"/>
</dbReference>
<dbReference type="RefSeq" id="WP_174406600.1">
    <property type="nucleotide sequence ID" value="NZ_BLVO01000016.1"/>
</dbReference>
<keyword evidence="4" id="KW-0804">Transcription</keyword>
<dbReference type="InterPro" id="IPR010982">
    <property type="entry name" value="Lambda_DNA-bd_dom_sf"/>
</dbReference>
<dbReference type="Gene3D" id="3.40.50.2300">
    <property type="match status" value="2"/>
</dbReference>
<dbReference type="PROSITE" id="PS50932">
    <property type="entry name" value="HTH_LACI_2"/>
    <property type="match status" value="1"/>
</dbReference>
<protein>
    <recommendedName>
        <fullName evidence="5">Ribose operon repressor</fullName>
    </recommendedName>
</protein>
<evidence type="ECO:0000256" key="4">
    <source>
        <dbReference type="ARBA" id="ARBA00023163"/>
    </source>
</evidence>
<dbReference type="EMBL" id="BLVO01000016">
    <property type="protein sequence ID" value="GFM34955.1"/>
    <property type="molecule type" value="Genomic_DNA"/>
</dbReference>
<feature type="domain" description="HTH lacI-type" evidence="6">
    <location>
        <begin position="2"/>
        <end position="56"/>
    </location>
</feature>
<organism evidence="7 8">
    <name type="scientific">Desulfovibrio subterraneus</name>
    <dbReference type="NCBI Taxonomy" id="2718620"/>
    <lineage>
        <taxon>Bacteria</taxon>
        <taxon>Pseudomonadati</taxon>
        <taxon>Thermodesulfobacteriota</taxon>
        <taxon>Desulfovibrionia</taxon>
        <taxon>Desulfovibrionales</taxon>
        <taxon>Desulfovibrionaceae</taxon>
        <taxon>Desulfovibrio</taxon>
    </lineage>
</organism>
<name>A0A7J0BP65_9BACT</name>
<dbReference type="PANTHER" id="PTHR30146">
    <property type="entry name" value="LACI-RELATED TRANSCRIPTIONAL REPRESSOR"/>
    <property type="match status" value="1"/>
</dbReference>
<dbReference type="GO" id="GO:0000976">
    <property type="term" value="F:transcription cis-regulatory region binding"/>
    <property type="evidence" value="ECO:0007669"/>
    <property type="project" value="TreeGrafter"/>
</dbReference>
<dbReference type="SUPFAM" id="SSF53822">
    <property type="entry name" value="Periplasmic binding protein-like I"/>
    <property type="match status" value="1"/>
</dbReference>
<evidence type="ECO:0000313" key="7">
    <source>
        <dbReference type="EMBL" id="GFM34955.1"/>
    </source>
</evidence>
<dbReference type="Pfam" id="PF00356">
    <property type="entry name" value="LacI"/>
    <property type="match status" value="1"/>
</dbReference>
<keyword evidence="3" id="KW-0238">DNA-binding</keyword>
<dbReference type="InterPro" id="IPR046335">
    <property type="entry name" value="LacI/GalR-like_sensor"/>
</dbReference>
<dbReference type="Gene3D" id="1.10.260.40">
    <property type="entry name" value="lambda repressor-like DNA-binding domains"/>
    <property type="match status" value="1"/>
</dbReference>
<proteinExistence type="predicted"/>
<dbReference type="AlphaFoldDB" id="A0A7J0BP65"/>
<sequence>MATIKDVAKLAGVSTSTVSHVLNETRFVSEQISERVRTAVNTLNYRPSSIARSLKVNRTNTLGMLVSTSKNPFFAEVVHNVERRCYERGYTLFLCNTDGDAHRMRANLDALEEKRVDGLLLLCSEASNEVLRLLEEERSTPVVIFDWGSDSEHVDRIYDNSLYGGYLATRHLIDMGHTRIGCVTGPIERRSARERVQGFHKAMDEAGLPVSPEWIIEGDYDCAGGVAAMARLHALPHRPDALFVCNDMMALGVFAEAARLGVRVPDDLSVIGYDDIYIARYMTPPLTTIHQPKGTIAAMAVDTLIDRLGSKREEGKAILIEPGLIERASVRRIA</sequence>
<gene>
    <name evidence="7" type="primary">rbsR</name>
    <name evidence="7" type="ORF">DSM101010T_33200</name>
</gene>